<evidence type="ECO:0000256" key="3">
    <source>
        <dbReference type="ARBA" id="ARBA00023082"/>
    </source>
</evidence>
<evidence type="ECO:0000313" key="9">
    <source>
        <dbReference type="Proteomes" id="UP001558713"/>
    </source>
</evidence>
<evidence type="ECO:0000256" key="4">
    <source>
        <dbReference type="ARBA" id="ARBA00023125"/>
    </source>
</evidence>
<reference evidence="8 9" key="1">
    <citation type="submission" date="2024-04" db="EMBL/GenBank/DDBJ databases">
        <title>Genome assembly C_amara_ONT_v2.</title>
        <authorList>
            <person name="Yant L."/>
            <person name="Moore C."/>
            <person name="Slenker M."/>
        </authorList>
    </citation>
    <scope>NUCLEOTIDE SEQUENCE [LARGE SCALE GENOMIC DNA]</scope>
    <source>
        <tissue evidence="8">Leaf</tissue>
    </source>
</reference>
<dbReference type="PROSITE" id="PS00716">
    <property type="entry name" value="SIGMA70_2"/>
    <property type="match status" value="1"/>
</dbReference>
<dbReference type="PANTHER" id="PTHR30603:SF57">
    <property type="entry name" value="RNA POLYMERASE SIGMA FACTOR SIGB"/>
    <property type="match status" value="1"/>
</dbReference>
<dbReference type="PRINTS" id="PR00046">
    <property type="entry name" value="SIGMA70FCT"/>
</dbReference>
<organism evidence="8 9">
    <name type="scientific">Cardamine amara subsp. amara</name>
    <dbReference type="NCBI Taxonomy" id="228776"/>
    <lineage>
        <taxon>Eukaryota</taxon>
        <taxon>Viridiplantae</taxon>
        <taxon>Streptophyta</taxon>
        <taxon>Embryophyta</taxon>
        <taxon>Tracheophyta</taxon>
        <taxon>Spermatophyta</taxon>
        <taxon>Magnoliopsida</taxon>
        <taxon>eudicotyledons</taxon>
        <taxon>Gunneridae</taxon>
        <taxon>Pentapetalae</taxon>
        <taxon>rosids</taxon>
        <taxon>malvids</taxon>
        <taxon>Brassicales</taxon>
        <taxon>Brassicaceae</taxon>
        <taxon>Cardamineae</taxon>
        <taxon>Cardamine</taxon>
    </lineage>
</organism>
<dbReference type="Gene3D" id="1.10.10.10">
    <property type="entry name" value="Winged helix-like DNA-binding domain superfamily/Winged helix DNA-binding domain"/>
    <property type="match status" value="2"/>
</dbReference>
<dbReference type="InterPro" id="IPR000943">
    <property type="entry name" value="RNA_pol_sigma70"/>
</dbReference>
<dbReference type="InterPro" id="IPR007624">
    <property type="entry name" value="RNA_pol_sigma70_r3"/>
</dbReference>
<comment type="subcellular location">
    <subcellularLocation>
        <location evidence="6">Plastid</location>
        <location evidence="6">Chloroplast</location>
    </subcellularLocation>
</comment>
<comment type="caution">
    <text evidence="8">The sequence shown here is derived from an EMBL/GenBank/DDBJ whole genome shotgun (WGS) entry which is preliminary data.</text>
</comment>
<dbReference type="InterPro" id="IPR016262">
    <property type="entry name" value="RNA_pol_sigma_SigB/C/D/F"/>
</dbReference>
<evidence type="ECO:0000313" key="8">
    <source>
        <dbReference type="EMBL" id="KAL1201866.1"/>
    </source>
</evidence>
<dbReference type="InterPro" id="IPR036388">
    <property type="entry name" value="WH-like_DNA-bd_sf"/>
</dbReference>
<keyword evidence="4 6" id="KW-0238">DNA-binding</keyword>
<dbReference type="PIRSF" id="PIRSF000767">
    <property type="entry name" value="RNA_pol_sigma_SigB/C/D"/>
    <property type="match status" value="1"/>
</dbReference>
<dbReference type="EMBL" id="JBANAX010000583">
    <property type="protein sequence ID" value="KAL1201866.1"/>
    <property type="molecule type" value="Genomic_DNA"/>
</dbReference>
<accession>A0ABD1A4V2</accession>
<evidence type="ECO:0000256" key="5">
    <source>
        <dbReference type="ARBA" id="ARBA00023163"/>
    </source>
</evidence>
<dbReference type="GO" id="GO:0016987">
    <property type="term" value="F:sigma factor activity"/>
    <property type="evidence" value="ECO:0007669"/>
    <property type="project" value="UniProtKB-UniRule"/>
</dbReference>
<dbReference type="GO" id="GO:0071482">
    <property type="term" value="P:cellular response to light stimulus"/>
    <property type="evidence" value="ECO:0007669"/>
    <property type="project" value="UniProtKB-ARBA"/>
</dbReference>
<dbReference type="GO" id="GO:0003677">
    <property type="term" value="F:DNA binding"/>
    <property type="evidence" value="ECO:0007669"/>
    <property type="project" value="UniProtKB-KW"/>
</dbReference>
<dbReference type="SUPFAM" id="SSF88659">
    <property type="entry name" value="Sigma3 and sigma4 domains of RNA polymerase sigma factors"/>
    <property type="match status" value="2"/>
</dbReference>
<gene>
    <name evidence="8" type="ORF">V5N11_014827</name>
</gene>
<dbReference type="Pfam" id="PF04542">
    <property type="entry name" value="Sigma70_r2"/>
    <property type="match status" value="1"/>
</dbReference>
<dbReference type="NCBIfam" id="TIGR02937">
    <property type="entry name" value="sigma70-ECF"/>
    <property type="match status" value="1"/>
</dbReference>
<evidence type="ECO:0000256" key="2">
    <source>
        <dbReference type="ARBA" id="ARBA00023015"/>
    </source>
</evidence>
<feature type="domain" description="RNA polymerase sigma-70" evidence="7">
    <location>
        <begin position="533"/>
        <end position="559"/>
    </location>
</feature>
<evidence type="ECO:0000256" key="6">
    <source>
        <dbReference type="PIRNR" id="PIRNR000767"/>
    </source>
</evidence>
<dbReference type="InterPro" id="IPR013324">
    <property type="entry name" value="RNA_pol_sigma_r3/r4-like"/>
</dbReference>
<dbReference type="PANTHER" id="PTHR30603">
    <property type="entry name" value="RNA POLYMERASE SIGMA FACTOR RPO"/>
    <property type="match status" value="1"/>
</dbReference>
<dbReference type="InterPro" id="IPR014284">
    <property type="entry name" value="RNA_pol_sigma-70_dom"/>
</dbReference>
<keyword evidence="9" id="KW-1185">Reference proteome</keyword>
<evidence type="ECO:0000256" key="1">
    <source>
        <dbReference type="ARBA" id="ARBA00007788"/>
    </source>
</evidence>
<comment type="similarity">
    <text evidence="1 6">Belongs to the sigma-70 factor family.</text>
</comment>
<dbReference type="AlphaFoldDB" id="A0ABD1A4V2"/>
<dbReference type="GO" id="GO:0009507">
    <property type="term" value="C:chloroplast"/>
    <property type="evidence" value="ECO:0007669"/>
    <property type="project" value="UniProtKB-SubCell"/>
</dbReference>
<dbReference type="InterPro" id="IPR007630">
    <property type="entry name" value="RNA_pol_sigma70_r4"/>
</dbReference>
<dbReference type="CDD" id="cd06171">
    <property type="entry name" value="Sigma70_r4"/>
    <property type="match status" value="1"/>
</dbReference>
<keyword evidence="5 6" id="KW-0804">Transcription</keyword>
<keyword evidence="3 6" id="KW-0731">Sigma factor</keyword>
<dbReference type="InterPro" id="IPR013325">
    <property type="entry name" value="RNA_pol_sigma_r2"/>
</dbReference>
<protein>
    <recommendedName>
        <fullName evidence="6">RNA polymerase sigma factor</fullName>
    </recommendedName>
</protein>
<dbReference type="FunFam" id="1.10.601.10:FF:000007">
    <property type="entry name" value="RNA polymerase sigma factor sigB"/>
    <property type="match status" value="1"/>
</dbReference>
<keyword evidence="2 6" id="KW-0805">Transcription regulation</keyword>
<dbReference type="Pfam" id="PF04539">
    <property type="entry name" value="Sigma70_r3"/>
    <property type="match status" value="1"/>
</dbReference>
<evidence type="ECO:0000259" key="7">
    <source>
        <dbReference type="PROSITE" id="PS00716"/>
    </source>
</evidence>
<name>A0ABD1A4V2_CARAN</name>
<comment type="function">
    <text evidence="6">Sigma factors are initiation factors that promote the attachment of plastid-encoded RNA polymerase (PEP) to specific initiation sites and are then released.</text>
</comment>
<sequence length="576" mass="64589">MSSCLLPQFKCQPDSFSIHFRTSFSAPKQNKGSVFFQPQCAVSTSPALLTSMLDVAKLRLPSFDTDSDSLISDRQWTYTRTNGTSTEAKYLEALASESLLTSDEAVVAAAAAEAVALARAAVKVAKDATLFKNSSNTKLLISPTADKRSKWDQFTEKERAGIMGHLVVSDTGVVSDRSTAPDSNKESSGDLIGALISEKQEVELLEEEQPSVSLAVRSTRQTERKARRAKGLEKAASSILSVKIGSSPRKKRVTAQEVDHNDPLRYLRMTTSSSKLLTVREEQELSEGIQDFLKLERLQAELTERCGHQPTFAQWASAAGVDQKTLRKRINHGTQCKDKMIKSNIRLVISIAKNYQGAGMNLQDLVQEGCRGLVRGAEKFDATKGFKFSTYAHWWIKQAVRKSLSDQSRMIRLPFHMVEATYRVKEARKQLYTEKGRHPKNEEVAEATGLSMKRLMAVLLSPKPPRSLDQKIGINQNLKPSEVIADPEAETSEDILIKQFMRQDLDKVLDSLSVREKQVIRWRFGMEDGRMKTLQEIGEMMGVSRERVRQIESSAFRKLKNKKRSNHLQQYLVAQS</sequence>
<dbReference type="Gene3D" id="1.10.601.10">
    <property type="entry name" value="RNA Polymerase Primary Sigma Factor"/>
    <property type="match status" value="1"/>
</dbReference>
<dbReference type="InterPro" id="IPR050239">
    <property type="entry name" value="Sigma-70_RNA_pol_init_factors"/>
</dbReference>
<dbReference type="SUPFAM" id="SSF88946">
    <property type="entry name" value="Sigma2 domain of RNA polymerase sigma factors"/>
    <property type="match status" value="1"/>
</dbReference>
<keyword evidence="6" id="KW-0934">Plastid</keyword>
<keyword evidence="6" id="KW-0150">Chloroplast</keyword>
<proteinExistence type="inferred from homology"/>
<dbReference type="Pfam" id="PF04545">
    <property type="entry name" value="Sigma70_r4"/>
    <property type="match status" value="1"/>
</dbReference>
<dbReference type="Proteomes" id="UP001558713">
    <property type="component" value="Unassembled WGS sequence"/>
</dbReference>
<dbReference type="InterPro" id="IPR007627">
    <property type="entry name" value="RNA_pol_sigma70_r2"/>
</dbReference>
<dbReference type="GO" id="GO:0006352">
    <property type="term" value="P:DNA-templated transcription initiation"/>
    <property type="evidence" value="ECO:0007669"/>
    <property type="project" value="UniProtKB-UniRule"/>
</dbReference>